<evidence type="ECO:0000256" key="1">
    <source>
        <dbReference type="SAM" id="MobiDB-lite"/>
    </source>
</evidence>
<accession>A0ABS8RUD3</accession>
<feature type="region of interest" description="Disordered" evidence="1">
    <location>
        <begin position="1"/>
        <end position="38"/>
    </location>
</feature>
<dbReference type="EMBL" id="JACEIK010000120">
    <property type="protein sequence ID" value="MCD7450202.1"/>
    <property type="molecule type" value="Genomic_DNA"/>
</dbReference>
<evidence type="ECO:0000313" key="3">
    <source>
        <dbReference type="Proteomes" id="UP000823775"/>
    </source>
</evidence>
<evidence type="ECO:0000313" key="2">
    <source>
        <dbReference type="EMBL" id="MCD7450202.1"/>
    </source>
</evidence>
<gene>
    <name evidence="2" type="ORF">HAX54_004349</name>
</gene>
<reference evidence="2 3" key="1">
    <citation type="journal article" date="2021" name="BMC Genomics">
        <title>Datura genome reveals duplications of psychoactive alkaloid biosynthetic genes and high mutation rate following tissue culture.</title>
        <authorList>
            <person name="Rajewski A."/>
            <person name="Carter-House D."/>
            <person name="Stajich J."/>
            <person name="Litt A."/>
        </authorList>
    </citation>
    <scope>NUCLEOTIDE SEQUENCE [LARGE SCALE GENOMIC DNA]</scope>
    <source>
        <strain evidence="2">AR-01</strain>
    </source>
</reference>
<name>A0ABS8RUD3_DATST</name>
<comment type="caution">
    <text evidence="2">The sequence shown here is derived from an EMBL/GenBank/DDBJ whole genome shotgun (WGS) entry which is preliminary data.</text>
</comment>
<proteinExistence type="predicted"/>
<dbReference type="Proteomes" id="UP000823775">
    <property type="component" value="Unassembled WGS sequence"/>
</dbReference>
<protein>
    <submittedName>
        <fullName evidence="2">Uncharacterized protein</fullName>
    </submittedName>
</protein>
<organism evidence="2 3">
    <name type="scientific">Datura stramonium</name>
    <name type="common">Jimsonweed</name>
    <name type="synonym">Common thornapple</name>
    <dbReference type="NCBI Taxonomy" id="4076"/>
    <lineage>
        <taxon>Eukaryota</taxon>
        <taxon>Viridiplantae</taxon>
        <taxon>Streptophyta</taxon>
        <taxon>Embryophyta</taxon>
        <taxon>Tracheophyta</taxon>
        <taxon>Spermatophyta</taxon>
        <taxon>Magnoliopsida</taxon>
        <taxon>eudicotyledons</taxon>
        <taxon>Gunneridae</taxon>
        <taxon>Pentapetalae</taxon>
        <taxon>asterids</taxon>
        <taxon>lamiids</taxon>
        <taxon>Solanales</taxon>
        <taxon>Solanaceae</taxon>
        <taxon>Solanoideae</taxon>
        <taxon>Datureae</taxon>
        <taxon>Datura</taxon>
    </lineage>
</organism>
<sequence length="98" mass="11008">MEKQLYGKSGNQIVNQSEKREAPAMEQWPTLTSKEGMVTPKSNQAILIEETQRSQPVKSSEQVILPTIDSEVGHKCQKKKIPKASELVSKWMQKPSGK</sequence>
<keyword evidence="3" id="KW-1185">Reference proteome</keyword>